<comment type="caution">
    <text evidence="7">The sequence shown here is derived from an EMBL/GenBank/DDBJ whole genome shotgun (WGS) entry which is preliminary data.</text>
</comment>
<dbReference type="PROSITE" id="PS51096">
    <property type="entry name" value="PTS_EIIA_TYPE_4"/>
    <property type="match status" value="1"/>
</dbReference>
<dbReference type="EMBL" id="AZSI01000048">
    <property type="protein sequence ID" value="KEY62333.1"/>
    <property type="molecule type" value="Genomic_DNA"/>
</dbReference>
<dbReference type="PANTHER" id="PTHR38594">
    <property type="entry name" value="PEP-DEPENDENT DIHYDROXYACETONE KINASE, PHOSPHORYL DONOR SUBUNIT DHAM"/>
    <property type="match status" value="1"/>
</dbReference>
<proteinExistence type="predicted"/>
<dbReference type="InterPro" id="IPR036662">
    <property type="entry name" value="PTS_EIIA_man-typ_sf"/>
</dbReference>
<dbReference type="GO" id="GO:0019563">
    <property type="term" value="P:glycerol catabolic process"/>
    <property type="evidence" value="ECO:0007669"/>
    <property type="project" value="InterPro"/>
</dbReference>
<gene>
    <name evidence="7" type="ORF">U725_01492</name>
</gene>
<dbReference type="NCBIfam" id="TIGR02364">
    <property type="entry name" value="dha_pts"/>
    <property type="match status" value="1"/>
</dbReference>
<comment type="function">
    <text evidence="2">Component of the dihydroxyacetone kinase complex, which is responsible for the phosphoenolpyruvate (PEP)-dependent phosphorylation of dihydroxyacetone. DhaM serves as the phosphoryl donor. Is phosphorylated by phosphoenolpyruvate in an EI- and HPr-dependent reaction, and a phosphorelay system on histidine residues finally leads to phosphoryl transfer to DhaL and dihydroxyacetone.</text>
</comment>
<evidence type="ECO:0000256" key="3">
    <source>
        <dbReference type="ARBA" id="ARBA00012095"/>
    </source>
</evidence>
<dbReference type="Proteomes" id="UP000028401">
    <property type="component" value="Unassembled WGS sequence"/>
</dbReference>
<sequence length="123" mass="13371">MTYGIVIVSHSSEIASGLKKLIREVAKDISLTAIGGLENGEIGTSFDRVMNAIEENEADNLLTFFDLGSARMNLDLVSEMTDKELTIFNVPLIEGAYTASALLEAGATFEAIKDQLEKMLIEK</sequence>
<evidence type="ECO:0000256" key="4">
    <source>
        <dbReference type="ARBA" id="ARBA00022679"/>
    </source>
</evidence>
<accession>A0A084AAK4</accession>
<dbReference type="SMR" id="A0A084AAK4"/>
<evidence type="ECO:0000256" key="1">
    <source>
        <dbReference type="ARBA" id="ARBA00001113"/>
    </source>
</evidence>
<evidence type="ECO:0000313" key="8">
    <source>
        <dbReference type="Proteomes" id="UP000028401"/>
    </source>
</evidence>
<dbReference type="InterPro" id="IPR004701">
    <property type="entry name" value="PTS_EIIA_man-typ"/>
</dbReference>
<evidence type="ECO:0000313" key="7">
    <source>
        <dbReference type="EMBL" id="KEY62333.1"/>
    </source>
</evidence>
<dbReference type="GO" id="GO:0047324">
    <property type="term" value="F:phosphoenolpyruvate-glycerone phosphotransferase activity"/>
    <property type="evidence" value="ECO:0007669"/>
    <property type="project" value="UniProtKB-EC"/>
</dbReference>
<dbReference type="Gene3D" id="3.40.50.510">
    <property type="entry name" value="Phosphotransferase system, mannose-type IIA component"/>
    <property type="match status" value="1"/>
</dbReference>
<dbReference type="Pfam" id="PF03610">
    <property type="entry name" value="EIIA-man"/>
    <property type="match status" value="1"/>
</dbReference>
<dbReference type="GeneID" id="61108563"/>
<reference evidence="7 8" key="1">
    <citation type="submission" date="2014-06" db="EMBL/GenBank/DDBJ databases">
        <title>Draft genome sequence of the putrescine producing strain Lactococcus lactis subsp cremoris GE214.</title>
        <authorList>
            <person name="Ladero V."/>
            <person name="Linares D.M."/>
            <person name="del Rio B."/>
            <person name="Mayo B."/>
            <person name="Martin M.C."/>
            <person name="Fernandez M."/>
            <person name="Alvarez M.A."/>
        </authorList>
    </citation>
    <scope>NUCLEOTIDE SEQUENCE [LARGE SCALE GENOMIC DNA]</scope>
    <source>
        <strain evidence="7 8">GE214</strain>
    </source>
</reference>
<evidence type="ECO:0000256" key="2">
    <source>
        <dbReference type="ARBA" id="ARBA00002788"/>
    </source>
</evidence>
<evidence type="ECO:0000259" key="6">
    <source>
        <dbReference type="PROSITE" id="PS51096"/>
    </source>
</evidence>
<dbReference type="InterPro" id="IPR039643">
    <property type="entry name" value="DhaM"/>
</dbReference>
<evidence type="ECO:0000256" key="5">
    <source>
        <dbReference type="ARBA" id="ARBA00046577"/>
    </source>
</evidence>
<dbReference type="GO" id="GO:0009401">
    <property type="term" value="P:phosphoenolpyruvate-dependent sugar phosphotransferase system"/>
    <property type="evidence" value="ECO:0007669"/>
    <property type="project" value="InterPro"/>
</dbReference>
<dbReference type="InterPro" id="IPR012844">
    <property type="entry name" value="DhaM_N"/>
</dbReference>
<comment type="catalytic activity">
    <reaction evidence="1">
        <text>dihydroxyacetone + phosphoenolpyruvate = dihydroxyacetone phosphate + pyruvate</text>
        <dbReference type="Rhea" id="RHEA:18381"/>
        <dbReference type="ChEBI" id="CHEBI:15361"/>
        <dbReference type="ChEBI" id="CHEBI:16016"/>
        <dbReference type="ChEBI" id="CHEBI:57642"/>
        <dbReference type="ChEBI" id="CHEBI:58702"/>
        <dbReference type="EC" id="2.7.1.121"/>
    </reaction>
</comment>
<feature type="domain" description="PTS EIIA type-4" evidence="6">
    <location>
        <begin position="2"/>
        <end position="123"/>
    </location>
</feature>
<comment type="subunit">
    <text evidence="5">Homodimer. The dihydroxyacetone kinase complex is composed of a homodimer of DhaM, a homodimer of DhaK and the subunit DhaL.</text>
</comment>
<dbReference type="SUPFAM" id="SSF53062">
    <property type="entry name" value="PTS system fructose IIA component-like"/>
    <property type="match status" value="1"/>
</dbReference>
<dbReference type="AlphaFoldDB" id="A0A084AAK4"/>
<dbReference type="GO" id="GO:0016020">
    <property type="term" value="C:membrane"/>
    <property type="evidence" value="ECO:0007669"/>
    <property type="project" value="InterPro"/>
</dbReference>
<protein>
    <recommendedName>
        <fullName evidence="3">phosphoenolpyruvate--glycerone phosphotransferase</fullName>
        <ecNumber evidence="3">2.7.1.121</ecNumber>
    </recommendedName>
</protein>
<organism evidence="7 8">
    <name type="scientific">Lactococcus cremoris subsp. cremoris GE214</name>
    <dbReference type="NCBI Taxonomy" id="1415168"/>
    <lineage>
        <taxon>Bacteria</taxon>
        <taxon>Bacillati</taxon>
        <taxon>Bacillota</taxon>
        <taxon>Bacilli</taxon>
        <taxon>Lactobacillales</taxon>
        <taxon>Streptococcaceae</taxon>
        <taxon>Lactococcus</taxon>
        <taxon>Lactococcus cremoris subsp. cremoris</taxon>
    </lineage>
</organism>
<dbReference type="PATRIC" id="fig|1415168.3.peg.1559"/>
<dbReference type="PANTHER" id="PTHR38594:SF1">
    <property type="entry name" value="PEP-DEPENDENT DIHYDROXYACETONE KINASE, PHOSPHORYL DONOR SUBUNIT DHAM"/>
    <property type="match status" value="1"/>
</dbReference>
<dbReference type="EC" id="2.7.1.121" evidence="3"/>
<dbReference type="RefSeq" id="WP_011834337.1">
    <property type="nucleotide sequence ID" value="NZ_AZSI01000048.1"/>
</dbReference>
<keyword evidence="4" id="KW-0808">Transferase</keyword>
<name>A0A084AAK4_LACLC</name>